<keyword evidence="1" id="KW-0472">Membrane</keyword>
<keyword evidence="1" id="KW-1133">Transmembrane helix</keyword>
<evidence type="ECO:0000313" key="4">
    <source>
        <dbReference type="Proteomes" id="UP000494165"/>
    </source>
</evidence>
<proteinExistence type="predicted"/>
<dbReference type="PROSITE" id="PS51257">
    <property type="entry name" value="PROKAR_LIPOPROTEIN"/>
    <property type="match status" value="1"/>
</dbReference>
<keyword evidence="2" id="KW-0732">Signal</keyword>
<feature type="transmembrane region" description="Helical" evidence="1">
    <location>
        <begin position="141"/>
        <end position="162"/>
    </location>
</feature>
<organism evidence="3 4">
    <name type="scientific">Cloeon dipterum</name>
    <dbReference type="NCBI Taxonomy" id="197152"/>
    <lineage>
        <taxon>Eukaryota</taxon>
        <taxon>Metazoa</taxon>
        <taxon>Ecdysozoa</taxon>
        <taxon>Arthropoda</taxon>
        <taxon>Hexapoda</taxon>
        <taxon>Insecta</taxon>
        <taxon>Pterygota</taxon>
        <taxon>Palaeoptera</taxon>
        <taxon>Ephemeroptera</taxon>
        <taxon>Pisciforma</taxon>
        <taxon>Baetidae</taxon>
        <taxon>Cloeon</taxon>
    </lineage>
</organism>
<sequence>MESVGKLLLVLLSICLQIFTCSCSSLDFQHKNHSYWEIRIGANEKEFVYDFCQYDASNKKERCHNLPVETIDIRRKCNCTLNHTANAEKDSVYFTVNCINFTHDDLVGACPQKLTITYEQDKFVNLHEPVSIAEVQDGISIWKLLFFLSLVINVVCGVSLFMRRNYEPISGREE</sequence>
<dbReference type="AlphaFoldDB" id="A0A8S1DAY3"/>
<protein>
    <submittedName>
        <fullName evidence="3">Uncharacterized protein</fullName>
    </submittedName>
</protein>
<dbReference type="Proteomes" id="UP000494165">
    <property type="component" value="Unassembled WGS sequence"/>
</dbReference>
<keyword evidence="1" id="KW-0812">Transmembrane</keyword>
<reference evidence="3 4" key="1">
    <citation type="submission" date="2020-04" db="EMBL/GenBank/DDBJ databases">
        <authorList>
            <person name="Alioto T."/>
            <person name="Alioto T."/>
            <person name="Gomez Garrido J."/>
        </authorList>
    </citation>
    <scope>NUCLEOTIDE SEQUENCE [LARGE SCALE GENOMIC DNA]</scope>
</reference>
<gene>
    <name evidence="3" type="ORF">CLODIP_2_CD10097</name>
</gene>
<accession>A0A8S1DAY3</accession>
<dbReference type="EMBL" id="CADEPI010000137">
    <property type="protein sequence ID" value="CAB3376941.1"/>
    <property type="molecule type" value="Genomic_DNA"/>
</dbReference>
<name>A0A8S1DAY3_9INSE</name>
<feature type="chain" id="PRO_5035713708" evidence="2">
    <location>
        <begin position="24"/>
        <end position="174"/>
    </location>
</feature>
<evidence type="ECO:0000313" key="3">
    <source>
        <dbReference type="EMBL" id="CAB3376941.1"/>
    </source>
</evidence>
<evidence type="ECO:0000256" key="2">
    <source>
        <dbReference type="SAM" id="SignalP"/>
    </source>
</evidence>
<evidence type="ECO:0000256" key="1">
    <source>
        <dbReference type="SAM" id="Phobius"/>
    </source>
</evidence>
<keyword evidence="4" id="KW-1185">Reference proteome</keyword>
<comment type="caution">
    <text evidence="3">The sequence shown here is derived from an EMBL/GenBank/DDBJ whole genome shotgun (WGS) entry which is preliminary data.</text>
</comment>
<feature type="signal peptide" evidence="2">
    <location>
        <begin position="1"/>
        <end position="23"/>
    </location>
</feature>